<name>A0A382J9Y3_9ZZZZ</name>
<proteinExistence type="predicted"/>
<keyword evidence="2" id="KW-1003">Cell membrane</keyword>
<organism evidence="7">
    <name type="scientific">marine metagenome</name>
    <dbReference type="NCBI Taxonomy" id="408172"/>
    <lineage>
        <taxon>unclassified sequences</taxon>
        <taxon>metagenomes</taxon>
        <taxon>ecological metagenomes</taxon>
    </lineage>
</organism>
<dbReference type="AlphaFoldDB" id="A0A382J9Y3"/>
<feature type="transmembrane region" description="Helical" evidence="6">
    <location>
        <begin position="258"/>
        <end position="283"/>
    </location>
</feature>
<feature type="non-terminal residue" evidence="7">
    <location>
        <position position="348"/>
    </location>
</feature>
<feature type="transmembrane region" description="Helical" evidence="6">
    <location>
        <begin position="107"/>
        <end position="124"/>
    </location>
</feature>
<dbReference type="CDD" id="cd06581">
    <property type="entry name" value="TM_PBP1_LivM_like"/>
    <property type="match status" value="1"/>
</dbReference>
<gene>
    <name evidence="7" type="ORF">METZ01_LOCUS261764</name>
</gene>
<accession>A0A382J9Y3</accession>
<evidence type="ECO:0000313" key="7">
    <source>
        <dbReference type="EMBL" id="SVC08910.1"/>
    </source>
</evidence>
<evidence type="ECO:0000256" key="6">
    <source>
        <dbReference type="SAM" id="Phobius"/>
    </source>
</evidence>
<dbReference type="PANTHER" id="PTHR30482:SF10">
    <property type="entry name" value="HIGH-AFFINITY BRANCHED-CHAIN AMINO ACID TRANSPORT PROTEIN BRAE"/>
    <property type="match status" value="1"/>
</dbReference>
<dbReference type="GO" id="GO:0015658">
    <property type="term" value="F:branched-chain amino acid transmembrane transporter activity"/>
    <property type="evidence" value="ECO:0007669"/>
    <property type="project" value="InterPro"/>
</dbReference>
<evidence type="ECO:0000256" key="5">
    <source>
        <dbReference type="ARBA" id="ARBA00023136"/>
    </source>
</evidence>
<dbReference type="InterPro" id="IPR001851">
    <property type="entry name" value="ABC_transp_permease"/>
</dbReference>
<sequence>FLVMANTHIDEFYDFTGRIVILMKNIISTVCSPLYSYLTRQQINVKRVAGNIANTYPKVNLRPRNWIRIDRETERGSWATFLVLFAVLVLIVWLLPSVSNLTKTLQVARIVTLLGIFGLAAFSLNLHTGITGMTNFGIIFFVGLGAVTVGLLSAPVETNGYGWNPWIATLIAVLVAAVAGWLLAYPTARLRMDYFAIVTISLGEILRIALQAEPLLRAGTVTSAIGISQYSRPLEDWWENGPSGIVATLLGLPVDAPYVILLAIMTTITVLLIWFLLTTLLASPWGRILRSIREDEIVSQHHGHNILTHKAASLALGAAIAALSGALWAWLNTNVWPDFMNPVRSTFL</sequence>
<feature type="transmembrane region" description="Helical" evidence="6">
    <location>
        <begin position="136"/>
        <end position="154"/>
    </location>
</feature>
<feature type="transmembrane region" description="Helical" evidence="6">
    <location>
        <begin position="20"/>
        <end position="38"/>
    </location>
</feature>
<keyword evidence="4 6" id="KW-1133">Transmembrane helix</keyword>
<dbReference type="GO" id="GO:0005886">
    <property type="term" value="C:plasma membrane"/>
    <property type="evidence" value="ECO:0007669"/>
    <property type="project" value="UniProtKB-SubCell"/>
</dbReference>
<dbReference type="PANTHER" id="PTHR30482">
    <property type="entry name" value="HIGH-AFFINITY BRANCHED-CHAIN AMINO ACID TRANSPORT SYSTEM PERMEASE"/>
    <property type="match status" value="1"/>
</dbReference>
<evidence type="ECO:0000256" key="4">
    <source>
        <dbReference type="ARBA" id="ARBA00022989"/>
    </source>
</evidence>
<evidence type="ECO:0000256" key="1">
    <source>
        <dbReference type="ARBA" id="ARBA00004651"/>
    </source>
</evidence>
<dbReference type="EMBL" id="UINC01072922">
    <property type="protein sequence ID" value="SVC08910.1"/>
    <property type="molecule type" value="Genomic_DNA"/>
</dbReference>
<keyword evidence="5 6" id="KW-0472">Membrane</keyword>
<comment type="subcellular location">
    <subcellularLocation>
        <location evidence="1">Cell membrane</location>
        <topology evidence="1">Multi-pass membrane protein</topology>
    </subcellularLocation>
</comment>
<evidence type="ECO:0000256" key="3">
    <source>
        <dbReference type="ARBA" id="ARBA00022692"/>
    </source>
</evidence>
<evidence type="ECO:0008006" key="8">
    <source>
        <dbReference type="Google" id="ProtNLM"/>
    </source>
</evidence>
<keyword evidence="3 6" id="KW-0812">Transmembrane</keyword>
<feature type="transmembrane region" description="Helical" evidence="6">
    <location>
        <begin position="166"/>
        <end position="185"/>
    </location>
</feature>
<feature type="transmembrane region" description="Helical" evidence="6">
    <location>
        <begin position="311"/>
        <end position="331"/>
    </location>
</feature>
<dbReference type="InterPro" id="IPR043428">
    <property type="entry name" value="LivM-like"/>
</dbReference>
<evidence type="ECO:0000256" key="2">
    <source>
        <dbReference type="ARBA" id="ARBA00022475"/>
    </source>
</evidence>
<reference evidence="7" key="1">
    <citation type="submission" date="2018-05" db="EMBL/GenBank/DDBJ databases">
        <authorList>
            <person name="Lanie J.A."/>
            <person name="Ng W.-L."/>
            <person name="Kazmierczak K.M."/>
            <person name="Andrzejewski T.M."/>
            <person name="Davidsen T.M."/>
            <person name="Wayne K.J."/>
            <person name="Tettelin H."/>
            <person name="Glass J.I."/>
            <person name="Rusch D."/>
            <person name="Podicherti R."/>
            <person name="Tsui H.-C.T."/>
            <person name="Winkler M.E."/>
        </authorList>
    </citation>
    <scope>NUCLEOTIDE SEQUENCE</scope>
</reference>
<dbReference type="Pfam" id="PF02653">
    <property type="entry name" value="BPD_transp_2"/>
    <property type="match status" value="1"/>
</dbReference>
<feature type="transmembrane region" description="Helical" evidence="6">
    <location>
        <begin position="78"/>
        <end position="95"/>
    </location>
</feature>
<feature type="non-terminal residue" evidence="7">
    <location>
        <position position="1"/>
    </location>
</feature>
<protein>
    <recommendedName>
        <fullName evidence="8">Branched-chain amino acid ABC transporter permease</fullName>
    </recommendedName>
</protein>